<dbReference type="NCBIfam" id="NF009520">
    <property type="entry name" value="PRK12881.1"/>
    <property type="match status" value="1"/>
</dbReference>
<dbReference type="InterPro" id="IPR000573">
    <property type="entry name" value="AconitaseA/IPMdHydase_ssu_swvl"/>
</dbReference>
<dbReference type="GO" id="GO:0006099">
    <property type="term" value="P:tricarboxylic acid cycle"/>
    <property type="evidence" value="ECO:0007669"/>
    <property type="project" value="UniProtKB-UniPathway"/>
</dbReference>
<dbReference type="EC" id="4.2.1.3" evidence="7"/>
<dbReference type="BioCyc" id="MetaCyc:MONOMER-19770"/>
<evidence type="ECO:0000256" key="1">
    <source>
        <dbReference type="ARBA" id="ARBA00001966"/>
    </source>
</evidence>
<comment type="function">
    <text evidence="7">Catalyzes the isomerization of citrate to isocitrate via cis-aconitate.</text>
</comment>
<dbReference type="InterPro" id="IPR015931">
    <property type="entry name" value="Acnase/IPM_dHydase_lsu_aba_1/3"/>
</dbReference>
<dbReference type="InterPro" id="IPR001030">
    <property type="entry name" value="Acoase/IPM_deHydtase_lsu_aba"/>
</dbReference>
<dbReference type="OrthoDB" id="9764318at2"/>
<dbReference type="EMBL" id="KP185121">
    <property type="protein sequence ID" value="AKO69602.1"/>
    <property type="molecule type" value="Genomic_DNA"/>
</dbReference>
<proteinExistence type="inferred from homology"/>
<dbReference type="InterPro" id="IPR018136">
    <property type="entry name" value="Aconitase_4Fe-4S_BS"/>
</dbReference>
<keyword evidence="7" id="KW-0004">4Fe-4S</keyword>
<evidence type="ECO:0000256" key="6">
    <source>
        <dbReference type="ARBA" id="ARBA00023239"/>
    </source>
</evidence>
<dbReference type="Gene3D" id="6.10.190.10">
    <property type="match status" value="1"/>
</dbReference>
<dbReference type="NCBIfam" id="NF006757">
    <property type="entry name" value="PRK09277.1"/>
    <property type="match status" value="1"/>
</dbReference>
<evidence type="ECO:0000259" key="9">
    <source>
        <dbReference type="Pfam" id="PF00694"/>
    </source>
</evidence>
<evidence type="ECO:0000256" key="7">
    <source>
        <dbReference type="RuleBase" id="RU361275"/>
    </source>
</evidence>
<feature type="domain" description="Aconitase/3-isopropylmalate dehydratase large subunit alpha/beta/alpha" evidence="8">
    <location>
        <begin position="74"/>
        <end position="552"/>
    </location>
</feature>
<dbReference type="AlphaFoldDB" id="A0A0M3N196"/>
<protein>
    <recommendedName>
        <fullName evidence="7">Aconitate hydratase</fullName>
        <shortName evidence="7">Aconitase</shortName>
        <ecNumber evidence="7">4.2.1.3</ecNumber>
    </recommendedName>
</protein>
<dbReference type="FunFam" id="3.20.19.10:FF:000001">
    <property type="entry name" value="Aconitate hydratase"/>
    <property type="match status" value="1"/>
</dbReference>
<dbReference type="InterPro" id="IPR036008">
    <property type="entry name" value="Aconitase_4Fe-4S_dom"/>
</dbReference>
<dbReference type="CDD" id="cd01580">
    <property type="entry name" value="AcnA_IRP_Swivel"/>
    <property type="match status" value="1"/>
</dbReference>
<dbReference type="InterPro" id="IPR006249">
    <property type="entry name" value="Aconitase/IRP2"/>
</dbReference>
<evidence type="ECO:0000256" key="3">
    <source>
        <dbReference type="ARBA" id="ARBA00022723"/>
    </source>
</evidence>
<dbReference type="InterPro" id="IPR044137">
    <property type="entry name" value="AcnA_IRP_Swivel"/>
</dbReference>
<dbReference type="InterPro" id="IPR015928">
    <property type="entry name" value="Aconitase/3IPM_dehydase_swvl"/>
</dbReference>
<sequence length="882" mass="93157">MGHSTEGRFDRGKIRIGDEEFEYHPIAGIDGSDTLPYTLRILLENLLRHRDGGAVTDRDVRELASWTPAGPPREVLFHPARVLMQDYSGVPCLVDLAAMRDAAAGLGGDPARLGPRIPVDLVVDHSVMADTFGTPASFLLNAELDHRRNEERYRLLRWAEGAVEGLTVIPPNTGIVHQVNLERLATVVTERGGVLLPDTVVGTDSHTPMVNGLGVLGWGVGGIEALAAALGRPVSLRVPRVIGCELTGRPAPGVTATDVVLSLTERLRRHGVVGAFLEFHGPGMAALPLADRATIANMAPEFGSTCAYFPVDGETLRYLRTTGRSERQTGLVEAYAKAQGLWYDPADRPRRDEELAFDLGAVVPSLAGPRRPQDRVALAAAPESCRAAVAAAHDGGPRSVAVADPDGPDYRLSDGAVVLAAITSCTNTSNAPLMIAAGLLAERAVERGLTRKPWVKTTLAPGSAVVTGYLAAAGLDAPLERLGFHRVAYGCTTCIGNAGPLPGPVAAAIREGGLATAAVLSGNRNFEGRISPDVRMNYLASPPLVVAYALAGTMALDLTTEPLGHDPDGRPVHLADLWPSPEEVAEVAARAIGPELHRDTYAALLGGDERWRALPAARGHRFPWSADSTYVKPPPYLAGLAAAAPAPQDVRGARVLVKLGDSVTTDHISPAGSIPPDSPAGAYLASLGVPVAEFNSYGARRTNHEVLLRGLFANPRLRNQLLPGVEGGYTVDLLSGRTTTVYEAAAAYRTAGVPLVVLAGAEYGTGSSRDWAAKGPALMGVRAVLARSFERIHRSNLVGMGILPLQFPDGESADSLGLTGHEEFDIEGIAEFARGMPGKVTVRAGSVEFEAVVRVDTATEAEYVRHGGIMPWALRAALEPAR</sequence>
<dbReference type="GO" id="GO:0046872">
    <property type="term" value="F:metal ion binding"/>
    <property type="evidence" value="ECO:0007669"/>
    <property type="project" value="UniProtKB-KW"/>
</dbReference>
<evidence type="ECO:0000256" key="4">
    <source>
        <dbReference type="ARBA" id="ARBA00023004"/>
    </source>
</evidence>
<dbReference type="UniPathway" id="UPA00223">
    <property type="reaction ID" value="UER00718"/>
</dbReference>
<reference evidence="10" key="1">
    <citation type="journal article" date="2015" name="J. Antibiot.">
        <title>Conserved biosynthetic pathways for phosalacine, bialaphos and newly discovered phosphonic acid natural products.</title>
        <authorList>
            <person name="Blodgett J.A.V."/>
            <person name="Zhang J.K."/>
            <person name="Yu X."/>
            <person name="Metcalf W.W."/>
        </authorList>
    </citation>
    <scope>NUCLEOTIDE SEQUENCE</scope>
    <source>
        <strain evidence="10">NRRL B-16230</strain>
    </source>
</reference>
<dbReference type="GO" id="GO:0003994">
    <property type="term" value="F:aconitate hydratase activity"/>
    <property type="evidence" value="ECO:0007669"/>
    <property type="project" value="UniProtKB-EC"/>
</dbReference>
<dbReference type="Gene3D" id="3.20.19.10">
    <property type="entry name" value="Aconitase, domain 4"/>
    <property type="match status" value="1"/>
</dbReference>
<comment type="catalytic activity">
    <reaction evidence="7">
        <text>citrate = D-threo-isocitrate</text>
        <dbReference type="Rhea" id="RHEA:10336"/>
        <dbReference type="ChEBI" id="CHEBI:15562"/>
        <dbReference type="ChEBI" id="CHEBI:16947"/>
        <dbReference type="EC" id="4.2.1.3"/>
    </reaction>
</comment>
<gene>
    <name evidence="10" type="primary">pmi</name>
</gene>
<evidence type="ECO:0000256" key="5">
    <source>
        <dbReference type="ARBA" id="ARBA00023014"/>
    </source>
</evidence>
<dbReference type="Gene3D" id="3.30.499.10">
    <property type="entry name" value="Aconitase, domain 3"/>
    <property type="match status" value="2"/>
</dbReference>
<dbReference type="RefSeq" id="WP_033213685.1">
    <property type="nucleotide sequence ID" value="NZ_JNWZ01000012.1"/>
</dbReference>
<evidence type="ECO:0000259" key="8">
    <source>
        <dbReference type="Pfam" id="PF00330"/>
    </source>
</evidence>
<feature type="domain" description="Aconitase A/isopropylmalate dehydratase small subunit swivel" evidence="9">
    <location>
        <begin position="683"/>
        <end position="809"/>
    </location>
</feature>
<keyword evidence="5 7" id="KW-0411">Iron-sulfur</keyword>
<dbReference type="SUPFAM" id="SSF52016">
    <property type="entry name" value="LeuD/IlvD-like"/>
    <property type="match status" value="1"/>
</dbReference>
<dbReference type="SUPFAM" id="SSF53732">
    <property type="entry name" value="Aconitase iron-sulfur domain"/>
    <property type="match status" value="1"/>
</dbReference>
<accession>A0A0M3N196</accession>
<keyword evidence="6 7" id="KW-0456">Lyase</keyword>
<dbReference type="PROSITE" id="PS00450">
    <property type="entry name" value="ACONITASE_1"/>
    <property type="match status" value="1"/>
</dbReference>
<keyword evidence="3" id="KW-0479">Metal-binding</keyword>
<keyword evidence="4 7" id="KW-0408">Iron</keyword>
<comment type="cofactor">
    <cofactor evidence="1">
        <name>[4Fe-4S] cluster</name>
        <dbReference type="ChEBI" id="CHEBI:49883"/>
    </cofactor>
</comment>
<dbReference type="GO" id="GO:0051539">
    <property type="term" value="F:4 iron, 4 sulfur cluster binding"/>
    <property type="evidence" value="ECO:0007669"/>
    <property type="project" value="UniProtKB-KW"/>
</dbReference>
<dbReference type="Pfam" id="PF00694">
    <property type="entry name" value="Aconitase_C"/>
    <property type="match status" value="1"/>
</dbReference>
<comment type="similarity">
    <text evidence="2 7">Belongs to the aconitase/IPM isomerase family.</text>
</comment>
<dbReference type="Pfam" id="PF00330">
    <property type="entry name" value="Aconitase"/>
    <property type="match status" value="1"/>
</dbReference>
<dbReference type="PANTHER" id="PTHR11670">
    <property type="entry name" value="ACONITASE/IRON-RESPONSIVE ELEMENT FAMILY MEMBER"/>
    <property type="match status" value="1"/>
</dbReference>
<name>A0A0M3N196_9ACTN</name>
<dbReference type="NCBIfam" id="TIGR01341">
    <property type="entry name" value="aconitase_1"/>
    <property type="match status" value="1"/>
</dbReference>
<dbReference type="UniPathway" id="UPA00946"/>
<organism evidence="10">
    <name type="scientific">Kitasatospora phosalacinea</name>
    <dbReference type="NCBI Taxonomy" id="2065"/>
    <lineage>
        <taxon>Bacteria</taxon>
        <taxon>Bacillati</taxon>
        <taxon>Actinomycetota</taxon>
        <taxon>Actinomycetes</taxon>
        <taxon>Kitasatosporales</taxon>
        <taxon>Streptomycetaceae</taxon>
        <taxon>Kitasatospora</taxon>
    </lineage>
</organism>
<dbReference type="PRINTS" id="PR00415">
    <property type="entry name" value="ACONITASE"/>
</dbReference>
<evidence type="ECO:0000256" key="2">
    <source>
        <dbReference type="ARBA" id="ARBA00007185"/>
    </source>
</evidence>
<evidence type="ECO:0000313" key="10">
    <source>
        <dbReference type="EMBL" id="AKO69602.1"/>
    </source>
</evidence>